<dbReference type="AlphaFoldDB" id="A0A1X7KQ34"/>
<dbReference type="InterPro" id="IPR009695">
    <property type="entry name" value="Diacylglyc_glucosyltr_N"/>
</dbReference>
<dbReference type="SUPFAM" id="SSF53756">
    <property type="entry name" value="UDP-Glycosyltransferase/glycogen phosphorylase"/>
    <property type="match status" value="1"/>
</dbReference>
<evidence type="ECO:0000256" key="1">
    <source>
        <dbReference type="ARBA" id="ARBA00004370"/>
    </source>
</evidence>
<dbReference type="Pfam" id="PF06925">
    <property type="entry name" value="MGDG_synth"/>
    <property type="match status" value="1"/>
</dbReference>
<evidence type="ECO:0000256" key="3">
    <source>
        <dbReference type="ARBA" id="ARBA00022676"/>
    </source>
</evidence>
<organism evidence="7 8">
    <name type="scientific">Paenibacillus aquistagni</name>
    <dbReference type="NCBI Taxonomy" id="1852522"/>
    <lineage>
        <taxon>Bacteria</taxon>
        <taxon>Bacillati</taxon>
        <taxon>Bacillota</taxon>
        <taxon>Bacilli</taxon>
        <taxon>Bacillales</taxon>
        <taxon>Paenibacillaceae</taxon>
        <taxon>Paenibacillus</taxon>
    </lineage>
</organism>
<evidence type="ECO:0000256" key="2">
    <source>
        <dbReference type="ARBA" id="ARBA00006962"/>
    </source>
</evidence>
<sequence length="403" mass="45073">MYSWMETPAKQEPVKVLVLTGSIGHGHIQTANAIRDTAARRFGRQVEVQIVDYLEQVAPHLHGVGSYCFIQFLKMLPSMYGMAFEMTRKDRMLAQMIKRVRFTSLKPLSKLIQESKPDVIVSTFPAASAAVSKLKEKGVVSVPSVTVITDHTDHSFWLYPYTDLYMVGSDSARRMLIAQGIDPKSIEVTGIPVRPQFYEDYNKLALREQHSLSPSKMTVLLMGGGCGLMDPSMLDKLEQSAPELTEHIQFIIVCGSNEKLRQQLEAWSATTSLSVHVKGYVQEIHELMALSDVMITKSGGVTTAEAMALHLPLIVYKPLPGQEQDNIRYLVNNGLAQCAHNAAHLTYVLSELVDHPAQLHKMSVRAAEEHSKMKGDALSLMMELRKQPVHTPVLVKKWLRRTV</sequence>
<dbReference type="EMBL" id="FXAZ01000003">
    <property type="protein sequence ID" value="SMG43640.1"/>
    <property type="molecule type" value="Genomic_DNA"/>
</dbReference>
<keyword evidence="8" id="KW-1185">Reference proteome</keyword>
<evidence type="ECO:0000313" key="7">
    <source>
        <dbReference type="EMBL" id="SMG43640.1"/>
    </source>
</evidence>
<evidence type="ECO:0000256" key="4">
    <source>
        <dbReference type="ARBA" id="ARBA00022679"/>
    </source>
</evidence>
<dbReference type="Proteomes" id="UP000193834">
    <property type="component" value="Unassembled WGS sequence"/>
</dbReference>
<name>A0A1X7KQ34_9BACL</name>
<reference evidence="7 8" key="1">
    <citation type="submission" date="2017-04" db="EMBL/GenBank/DDBJ databases">
        <authorList>
            <person name="Afonso C.L."/>
            <person name="Miller P.J."/>
            <person name="Scott M.A."/>
            <person name="Spackman E."/>
            <person name="Goraichik I."/>
            <person name="Dimitrov K.M."/>
            <person name="Suarez D.L."/>
            <person name="Swayne D.E."/>
        </authorList>
    </citation>
    <scope>NUCLEOTIDE SEQUENCE [LARGE SCALE GENOMIC DNA]</scope>
    <source>
        <strain evidence="7 8">11</strain>
    </source>
</reference>
<keyword evidence="4 7" id="KW-0808">Transferase</keyword>
<evidence type="ECO:0000313" key="8">
    <source>
        <dbReference type="Proteomes" id="UP000193834"/>
    </source>
</evidence>
<dbReference type="RefSeq" id="WP_085494763.1">
    <property type="nucleotide sequence ID" value="NZ_FXAZ01000003.1"/>
</dbReference>
<comment type="similarity">
    <text evidence="2">Belongs to the glycosyltransferase 28 family.</text>
</comment>
<feature type="domain" description="Diacylglycerol glucosyltransferase N-terminal" evidence="6">
    <location>
        <begin position="27"/>
        <end position="193"/>
    </location>
</feature>
<feature type="domain" description="Glycosyl transferase family 28 C-terminal" evidence="5">
    <location>
        <begin position="235"/>
        <end position="366"/>
    </location>
</feature>
<dbReference type="Pfam" id="PF04101">
    <property type="entry name" value="Glyco_tran_28_C"/>
    <property type="match status" value="1"/>
</dbReference>
<gene>
    <name evidence="7" type="ORF">SAMN06295960_2580</name>
</gene>
<evidence type="ECO:0000259" key="6">
    <source>
        <dbReference type="Pfam" id="PF06925"/>
    </source>
</evidence>
<dbReference type="GO" id="GO:0016020">
    <property type="term" value="C:membrane"/>
    <property type="evidence" value="ECO:0007669"/>
    <property type="project" value="UniProtKB-SubCell"/>
</dbReference>
<dbReference type="PANTHER" id="PTHR43025">
    <property type="entry name" value="MONOGALACTOSYLDIACYLGLYCEROL SYNTHASE"/>
    <property type="match status" value="1"/>
</dbReference>
<keyword evidence="3" id="KW-0328">Glycosyltransferase</keyword>
<dbReference type="GO" id="GO:0009247">
    <property type="term" value="P:glycolipid biosynthetic process"/>
    <property type="evidence" value="ECO:0007669"/>
    <property type="project" value="InterPro"/>
</dbReference>
<dbReference type="PANTHER" id="PTHR43025:SF3">
    <property type="entry name" value="MONOGALACTOSYLDIACYLGLYCEROL SYNTHASE 1, CHLOROPLASTIC"/>
    <property type="match status" value="1"/>
</dbReference>
<accession>A0A1X7KQ34</accession>
<dbReference type="InterPro" id="IPR050519">
    <property type="entry name" value="Glycosyltransf_28_UgtP"/>
</dbReference>
<proteinExistence type="inferred from homology"/>
<dbReference type="InterPro" id="IPR007235">
    <property type="entry name" value="Glyco_trans_28_C"/>
</dbReference>
<evidence type="ECO:0000259" key="5">
    <source>
        <dbReference type="Pfam" id="PF04101"/>
    </source>
</evidence>
<dbReference type="GO" id="GO:0016758">
    <property type="term" value="F:hexosyltransferase activity"/>
    <property type="evidence" value="ECO:0007669"/>
    <property type="project" value="InterPro"/>
</dbReference>
<dbReference type="STRING" id="1852522.SAMN06295960_2580"/>
<comment type="subcellular location">
    <subcellularLocation>
        <location evidence="1">Membrane</location>
    </subcellularLocation>
</comment>
<protein>
    <submittedName>
        <fullName evidence="7">Processive 1,2-diacylglycerol beta-glucosyltransferase</fullName>
    </submittedName>
</protein>
<dbReference type="Gene3D" id="3.40.50.2000">
    <property type="entry name" value="Glycogen Phosphorylase B"/>
    <property type="match status" value="1"/>
</dbReference>